<evidence type="ECO:0000256" key="2">
    <source>
        <dbReference type="SAM" id="SignalP"/>
    </source>
</evidence>
<accession>A0A4U6WCY6</accession>
<feature type="region of interest" description="Disordered" evidence="1">
    <location>
        <begin position="31"/>
        <end position="53"/>
    </location>
</feature>
<feature type="compositionally biased region" description="Polar residues" evidence="1">
    <location>
        <begin position="41"/>
        <end position="53"/>
    </location>
</feature>
<name>A0A4U6WCY6_SETVI</name>
<protein>
    <submittedName>
        <fullName evidence="3">Uncharacterized protein</fullName>
    </submittedName>
</protein>
<dbReference type="Gramene" id="TKW35677">
    <property type="protein sequence ID" value="TKW35677"/>
    <property type="gene ID" value="SEVIR_2G390501v2"/>
</dbReference>
<evidence type="ECO:0000313" key="4">
    <source>
        <dbReference type="Proteomes" id="UP000298652"/>
    </source>
</evidence>
<proteinExistence type="predicted"/>
<reference evidence="3" key="1">
    <citation type="submission" date="2019-03" db="EMBL/GenBank/DDBJ databases">
        <title>WGS assembly of Setaria viridis.</title>
        <authorList>
            <person name="Huang P."/>
            <person name="Jenkins J."/>
            <person name="Grimwood J."/>
            <person name="Barry K."/>
            <person name="Healey A."/>
            <person name="Mamidi S."/>
            <person name="Sreedasyam A."/>
            <person name="Shu S."/>
            <person name="Feldman M."/>
            <person name="Wu J."/>
            <person name="Yu Y."/>
            <person name="Chen C."/>
            <person name="Johnson J."/>
            <person name="Rokhsar D."/>
            <person name="Baxter I."/>
            <person name="Schmutz J."/>
            <person name="Brutnell T."/>
            <person name="Kellogg E."/>
        </authorList>
    </citation>
    <scope>NUCLEOTIDE SEQUENCE [LARGE SCALE GENOMIC DNA]</scope>
</reference>
<keyword evidence="4" id="KW-1185">Reference proteome</keyword>
<dbReference type="Proteomes" id="UP000298652">
    <property type="component" value="Chromosome 2"/>
</dbReference>
<sequence length="53" mass="5761">MSRPWGRLRLATSVCLFLRAASTANPCFKQGNKAAAEQGEPHSSQTNLTRQAT</sequence>
<evidence type="ECO:0000256" key="1">
    <source>
        <dbReference type="SAM" id="MobiDB-lite"/>
    </source>
</evidence>
<organism evidence="3 4">
    <name type="scientific">Setaria viridis</name>
    <name type="common">Green bristlegrass</name>
    <name type="synonym">Setaria italica subsp. viridis</name>
    <dbReference type="NCBI Taxonomy" id="4556"/>
    <lineage>
        <taxon>Eukaryota</taxon>
        <taxon>Viridiplantae</taxon>
        <taxon>Streptophyta</taxon>
        <taxon>Embryophyta</taxon>
        <taxon>Tracheophyta</taxon>
        <taxon>Spermatophyta</taxon>
        <taxon>Magnoliopsida</taxon>
        <taxon>Liliopsida</taxon>
        <taxon>Poales</taxon>
        <taxon>Poaceae</taxon>
        <taxon>PACMAD clade</taxon>
        <taxon>Panicoideae</taxon>
        <taxon>Panicodae</taxon>
        <taxon>Paniceae</taxon>
        <taxon>Cenchrinae</taxon>
        <taxon>Setaria</taxon>
    </lineage>
</organism>
<dbReference type="AlphaFoldDB" id="A0A4U6WCY6"/>
<gene>
    <name evidence="3" type="ORF">SEVIR_2G390501v2</name>
</gene>
<evidence type="ECO:0000313" key="3">
    <source>
        <dbReference type="EMBL" id="TKW35677.1"/>
    </source>
</evidence>
<keyword evidence="2" id="KW-0732">Signal</keyword>
<feature type="chain" id="PRO_5020681931" evidence="2">
    <location>
        <begin position="24"/>
        <end position="53"/>
    </location>
</feature>
<dbReference type="EMBL" id="CM016553">
    <property type="protein sequence ID" value="TKW35677.1"/>
    <property type="molecule type" value="Genomic_DNA"/>
</dbReference>
<feature type="signal peptide" evidence="2">
    <location>
        <begin position="1"/>
        <end position="23"/>
    </location>
</feature>